<evidence type="ECO:0000313" key="3">
    <source>
        <dbReference type="Proteomes" id="UP000287033"/>
    </source>
</evidence>
<feature type="compositionally biased region" description="Pro residues" evidence="1">
    <location>
        <begin position="1"/>
        <end position="14"/>
    </location>
</feature>
<organism evidence="2 3">
    <name type="scientific">Chiloscyllium punctatum</name>
    <name type="common">Brownbanded bambooshark</name>
    <name type="synonym">Hemiscyllium punctatum</name>
    <dbReference type="NCBI Taxonomy" id="137246"/>
    <lineage>
        <taxon>Eukaryota</taxon>
        <taxon>Metazoa</taxon>
        <taxon>Chordata</taxon>
        <taxon>Craniata</taxon>
        <taxon>Vertebrata</taxon>
        <taxon>Chondrichthyes</taxon>
        <taxon>Elasmobranchii</taxon>
        <taxon>Galeomorphii</taxon>
        <taxon>Galeoidea</taxon>
        <taxon>Orectolobiformes</taxon>
        <taxon>Hemiscylliidae</taxon>
        <taxon>Chiloscyllium</taxon>
    </lineage>
</organism>
<proteinExistence type="predicted"/>
<evidence type="ECO:0000256" key="1">
    <source>
        <dbReference type="SAM" id="MobiDB-lite"/>
    </source>
</evidence>
<evidence type="ECO:0000313" key="2">
    <source>
        <dbReference type="EMBL" id="GCC22140.1"/>
    </source>
</evidence>
<comment type="caution">
    <text evidence="2">The sequence shown here is derived from an EMBL/GenBank/DDBJ whole genome shotgun (WGS) entry which is preliminary data.</text>
</comment>
<dbReference type="AlphaFoldDB" id="A0A401RVF4"/>
<feature type="region of interest" description="Disordered" evidence="1">
    <location>
        <begin position="51"/>
        <end position="115"/>
    </location>
</feature>
<dbReference type="EMBL" id="BEZZ01000007">
    <property type="protein sequence ID" value="GCC22140.1"/>
    <property type="molecule type" value="Genomic_DNA"/>
</dbReference>
<feature type="compositionally biased region" description="Polar residues" evidence="1">
    <location>
        <begin position="21"/>
        <end position="31"/>
    </location>
</feature>
<name>A0A401RVF4_CHIPU</name>
<gene>
    <name evidence="2" type="ORF">chiPu_0000525</name>
</gene>
<feature type="region of interest" description="Disordered" evidence="1">
    <location>
        <begin position="1"/>
        <end position="31"/>
    </location>
</feature>
<protein>
    <submittedName>
        <fullName evidence="2">Uncharacterized protein</fullName>
    </submittedName>
</protein>
<accession>A0A401RVF4</accession>
<reference evidence="2 3" key="1">
    <citation type="journal article" date="2018" name="Nat. Ecol. Evol.">
        <title>Shark genomes provide insights into elasmobranch evolution and the origin of vertebrates.</title>
        <authorList>
            <person name="Hara Y"/>
            <person name="Yamaguchi K"/>
            <person name="Onimaru K"/>
            <person name="Kadota M"/>
            <person name="Koyanagi M"/>
            <person name="Keeley SD"/>
            <person name="Tatsumi K"/>
            <person name="Tanaka K"/>
            <person name="Motone F"/>
            <person name="Kageyama Y"/>
            <person name="Nozu R"/>
            <person name="Adachi N"/>
            <person name="Nishimura O"/>
            <person name="Nakagawa R"/>
            <person name="Tanegashima C"/>
            <person name="Kiyatake I"/>
            <person name="Matsumoto R"/>
            <person name="Murakumo K"/>
            <person name="Nishida K"/>
            <person name="Terakita A"/>
            <person name="Kuratani S"/>
            <person name="Sato K"/>
            <person name="Hyodo S Kuraku.S."/>
        </authorList>
    </citation>
    <scope>NUCLEOTIDE SEQUENCE [LARGE SCALE GENOMIC DNA]</scope>
</reference>
<feature type="compositionally biased region" description="Polar residues" evidence="1">
    <location>
        <begin position="99"/>
        <end position="109"/>
    </location>
</feature>
<dbReference type="Proteomes" id="UP000287033">
    <property type="component" value="Unassembled WGS sequence"/>
</dbReference>
<keyword evidence="3" id="KW-1185">Reference proteome</keyword>
<sequence length="152" mass="16204">MLSSPLPPRLPPHQPSHRSGQNEAACSRSQLFSSSTDLGGVRLAPPRHWLLARPRLPGPGPLVYPTSRPLASPTPSLREGAGASRLALPAADGRHRPSLSPSPNENRSYGVNPPPGRLIHRGWRLAEAGPGRARASSPLPGHAPLFLKVCWT</sequence>